<evidence type="ECO:0000256" key="2">
    <source>
        <dbReference type="ARBA" id="ARBA00023012"/>
    </source>
</evidence>
<keyword evidence="2" id="KW-0902">Two-component regulatory system</keyword>
<gene>
    <name evidence="8" type="ORF">MON41_18640</name>
</gene>
<dbReference type="PROSITE" id="PS51755">
    <property type="entry name" value="OMPR_PHOB"/>
    <property type="match status" value="1"/>
</dbReference>
<evidence type="ECO:0000256" key="4">
    <source>
        <dbReference type="PROSITE-ProRule" id="PRU00169"/>
    </source>
</evidence>
<dbReference type="Proteomes" id="UP001201985">
    <property type="component" value="Unassembled WGS sequence"/>
</dbReference>
<keyword evidence="9" id="KW-1185">Reference proteome</keyword>
<dbReference type="PANTHER" id="PTHR48111">
    <property type="entry name" value="REGULATOR OF RPOS"/>
    <property type="match status" value="1"/>
</dbReference>
<evidence type="ECO:0000256" key="3">
    <source>
        <dbReference type="ARBA" id="ARBA00023125"/>
    </source>
</evidence>
<evidence type="ECO:0000256" key="1">
    <source>
        <dbReference type="ARBA" id="ARBA00022553"/>
    </source>
</evidence>
<feature type="modified residue" description="4-aspartylphosphate" evidence="4">
    <location>
        <position position="58"/>
    </location>
</feature>
<evidence type="ECO:0000259" key="6">
    <source>
        <dbReference type="PROSITE" id="PS50110"/>
    </source>
</evidence>
<dbReference type="RefSeq" id="WP_120010243.1">
    <property type="nucleotide sequence ID" value="NZ_JALBUU010000044.1"/>
</dbReference>
<dbReference type="InterPro" id="IPR039420">
    <property type="entry name" value="WalR-like"/>
</dbReference>
<keyword evidence="1 4" id="KW-0597">Phosphoprotein</keyword>
<dbReference type="InterPro" id="IPR036388">
    <property type="entry name" value="WH-like_DNA-bd_sf"/>
</dbReference>
<dbReference type="SMART" id="SM00448">
    <property type="entry name" value="REC"/>
    <property type="match status" value="1"/>
</dbReference>
<name>A0ABS9W8S6_9PROT</name>
<reference evidence="8 9" key="1">
    <citation type="submission" date="2022-03" db="EMBL/GenBank/DDBJ databases">
        <title>Complete genome analysis of Roseomonas KG 17.1 : a prolific producer of plant growth promoters.</title>
        <authorList>
            <person name="Saadouli I."/>
            <person name="Najjari A."/>
            <person name="Mosbah A."/>
            <person name="Ouzari H.I."/>
        </authorList>
    </citation>
    <scope>NUCLEOTIDE SEQUENCE [LARGE SCALE GENOMIC DNA]</scope>
    <source>
        <strain evidence="8 9">KG17-1</strain>
    </source>
</reference>
<sequence>MSAPRPILIVEDDDALRATLAELIGQEGEFSAVEVGSATAAEEILTRAGAHYDAILLDVGLPDADGRDFCAKLRRNGQRMPVIMLTGADGEADVVRGLEAGANDYIAKPFRVNEVLARVRAQLRSFDNSEHAVLKLGSFKFRPSAKLLEGPGGKHRIRLTSKECMILKFLHRLDGQPAPRTQLLHEVWGYSSAVSTHTLETHIYRLRQKIEADPSQPRLLLSVTGGYRLSLGAATQGTGFETH</sequence>
<dbReference type="InterPro" id="IPR016032">
    <property type="entry name" value="Sig_transdc_resp-reg_C-effctor"/>
</dbReference>
<feature type="DNA-binding region" description="OmpR/PhoB-type" evidence="5">
    <location>
        <begin position="131"/>
        <end position="231"/>
    </location>
</feature>
<dbReference type="SUPFAM" id="SSF52172">
    <property type="entry name" value="CheY-like"/>
    <property type="match status" value="1"/>
</dbReference>
<dbReference type="Pfam" id="PF00486">
    <property type="entry name" value="Trans_reg_C"/>
    <property type="match status" value="1"/>
</dbReference>
<dbReference type="InterPro" id="IPR001867">
    <property type="entry name" value="OmpR/PhoB-type_DNA-bd"/>
</dbReference>
<feature type="domain" description="Response regulatory" evidence="6">
    <location>
        <begin position="6"/>
        <end position="123"/>
    </location>
</feature>
<comment type="caution">
    <text evidence="8">The sequence shown here is derived from an EMBL/GenBank/DDBJ whole genome shotgun (WGS) entry which is preliminary data.</text>
</comment>
<accession>A0ABS9W8S6</accession>
<evidence type="ECO:0000256" key="5">
    <source>
        <dbReference type="PROSITE-ProRule" id="PRU01091"/>
    </source>
</evidence>
<dbReference type="PROSITE" id="PS50110">
    <property type="entry name" value="RESPONSE_REGULATORY"/>
    <property type="match status" value="1"/>
</dbReference>
<evidence type="ECO:0000313" key="8">
    <source>
        <dbReference type="EMBL" id="MCI0755701.1"/>
    </source>
</evidence>
<dbReference type="InterPro" id="IPR001789">
    <property type="entry name" value="Sig_transdc_resp-reg_receiver"/>
</dbReference>
<dbReference type="Gene3D" id="3.40.50.2300">
    <property type="match status" value="1"/>
</dbReference>
<dbReference type="SMART" id="SM00862">
    <property type="entry name" value="Trans_reg_C"/>
    <property type="match status" value="1"/>
</dbReference>
<organism evidence="8 9">
    <name type="scientific">Teichococcus vastitatis</name>
    <dbReference type="NCBI Taxonomy" id="2307076"/>
    <lineage>
        <taxon>Bacteria</taxon>
        <taxon>Pseudomonadati</taxon>
        <taxon>Pseudomonadota</taxon>
        <taxon>Alphaproteobacteria</taxon>
        <taxon>Acetobacterales</taxon>
        <taxon>Roseomonadaceae</taxon>
        <taxon>Roseomonas</taxon>
    </lineage>
</organism>
<dbReference type="InterPro" id="IPR011006">
    <property type="entry name" value="CheY-like_superfamily"/>
</dbReference>
<dbReference type="CDD" id="cd00383">
    <property type="entry name" value="trans_reg_C"/>
    <property type="match status" value="1"/>
</dbReference>
<feature type="domain" description="OmpR/PhoB-type" evidence="7">
    <location>
        <begin position="131"/>
        <end position="231"/>
    </location>
</feature>
<dbReference type="Pfam" id="PF00072">
    <property type="entry name" value="Response_reg"/>
    <property type="match status" value="1"/>
</dbReference>
<evidence type="ECO:0000313" key="9">
    <source>
        <dbReference type="Proteomes" id="UP001201985"/>
    </source>
</evidence>
<proteinExistence type="predicted"/>
<evidence type="ECO:0000259" key="7">
    <source>
        <dbReference type="PROSITE" id="PS51755"/>
    </source>
</evidence>
<dbReference type="PANTHER" id="PTHR48111:SF40">
    <property type="entry name" value="PHOSPHATE REGULON TRANSCRIPTIONAL REGULATORY PROTEIN PHOB"/>
    <property type="match status" value="1"/>
</dbReference>
<dbReference type="SUPFAM" id="SSF46894">
    <property type="entry name" value="C-terminal effector domain of the bipartite response regulators"/>
    <property type="match status" value="1"/>
</dbReference>
<keyword evidence="3 5" id="KW-0238">DNA-binding</keyword>
<dbReference type="Gene3D" id="1.10.10.10">
    <property type="entry name" value="Winged helix-like DNA-binding domain superfamily/Winged helix DNA-binding domain"/>
    <property type="match status" value="1"/>
</dbReference>
<dbReference type="Gene3D" id="6.10.250.690">
    <property type="match status" value="1"/>
</dbReference>
<dbReference type="EMBL" id="JALBUU010000044">
    <property type="protein sequence ID" value="MCI0755701.1"/>
    <property type="molecule type" value="Genomic_DNA"/>
</dbReference>
<protein>
    <submittedName>
        <fullName evidence="8">Response regulator transcription factor</fullName>
    </submittedName>
</protein>